<dbReference type="InterPro" id="IPR012337">
    <property type="entry name" value="RNaseH-like_sf"/>
</dbReference>
<evidence type="ECO:0000259" key="1">
    <source>
        <dbReference type="Pfam" id="PF17921"/>
    </source>
</evidence>
<dbReference type="OrthoDB" id="166633at2759"/>
<dbReference type="AlphaFoldDB" id="A0A2Z7AEL2"/>
<sequence length="226" mass="25653">MVHDYVAALTLVETDFFGRVQEVAEQDITYLKLLDQVKAGEIRKYWIEDGILYAKGGRSFIPSGALRNDLLKDTHDSQWAGHTVVNRMMDLLSRKFYWPNMDQDVEKYVKTCLVCHLDKSELTKEAGLLQPLSIPERPWKSISMDFILGFPNVGGMASILIVVDMFSKYADLIVAPKVFTAEHVAELFLKDVIKYLGYSVHWTIVDSVFQPDGVQTEVFHGQSSSN</sequence>
<name>A0A2Z7AEL2_9LAMI</name>
<proteinExistence type="predicted"/>
<dbReference type="Proteomes" id="UP000250235">
    <property type="component" value="Unassembled WGS sequence"/>
</dbReference>
<accession>A0A2Z7AEL2</accession>
<dbReference type="EMBL" id="KV016295">
    <property type="protein sequence ID" value="KZV19760.1"/>
    <property type="molecule type" value="Genomic_DNA"/>
</dbReference>
<dbReference type="InterPro" id="IPR050951">
    <property type="entry name" value="Retrovirus_Pol_polyprotein"/>
</dbReference>
<gene>
    <name evidence="2" type="ORF">F511_06291</name>
</gene>
<feature type="domain" description="Integrase zinc-binding" evidence="1">
    <location>
        <begin position="65"/>
        <end position="120"/>
    </location>
</feature>
<dbReference type="PANTHER" id="PTHR37984:SF5">
    <property type="entry name" value="PROTEIN NYNRIN-LIKE"/>
    <property type="match status" value="1"/>
</dbReference>
<dbReference type="PANTHER" id="PTHR37984">
    <property type="entry name" value="PROTEIN CBG26694"/>
    <property type="match status" value="1"/>
</dbReference>
<dbReference type="Gene3D" id="3.30.420.10">
    <property type="entry name" value="Ribonuclease H-like superfamily/Ribonuclease H"/>
    <property type="match status" value="1"/>
</dbReference>
<protein>
    <recommendedName>
        <fullName evidence="1">Integrase zinc-binding domain-containing protein</fullName>
    </recommendedName>
</protein>
<evidence type="ECO:0000313" key="2">
    <source>
        <dbReference type="EMBL" id="KZV19760.1"/>
    </source>
</evidence>
<dbReference type="GO" id="GO:0003676">
    <property type="term" value="F:nucleic acid binding"/>
    <property type="evidence" value="ECO:0007669"/>
    <property type="project" value="InterPro"/>
</dbReference>
<dbReference type="Pfam" id="PF17921">
    <property type="entry name" value="Integrase_H2C2"/>
    <property type="match status" value="1"/>
</dbReference>
<keyword evidence="3" id="KW-1185">Reference proteome</keyword>
<reference evidence="2 3" key="1">
    <citation type="journal article" date="2015" name="Proc. Natl. Acad. Sci. U.S.A.">
        <title>The resurrection genome of Boea hygrometrica: A blueprint for survival of dehydration.</title>
        <authorList>
            <person name="Xiao L."/>
            <person name="Yang G."/>
            <person name="Zhang L."/>
            <person name="Yang X."/>
            <person name="Zhao S."/>
            <person name="Ji Z."/>
            <person name="Zhou Q."/>
            <person name="Hu M."/>
            <person name="Wang Y."/>
            <person name="Chen M."/>
            <person name="Xu Y."/>
            <person name="Jin H."/>
            <person name="Xiao X."/>
            <person name="Hu G."/>
            <person name="Bao F."/>
            <person name="Hu Y."/>
            <person name="Wan P."/>
            <person name="Li L."/>
            <person name="Deng X."/>
            <person name="Kuang T."/>
            <person name="Xiang C."/>
            <person name="Zhu J.K."/>
            <person name="Oliver M.J."/>
            <person name="He Y."/>
        </authorList>
    </citation>
    <scope>NUCLEOTIDE SEQUENCE [LARGE SCALE GENOMIC DNA]</scope>
    <source>
        <strain evidence="3">cv. XS01</strain>
    </source>
</reference>
<organism evidence="2 3">
    <name type="scientific">Dorcoceras hygrometricum</name>
    <dbReference type="NCBI Taxonomy" id="472368"/>
    <lineage>
        <taxon>Eukaryota</taxon>
        <taxon>Viridiplantae</taxon>
        <taxon>Streptophyta</taxon>
        <taxon>Embryophyta</taxon>
        <taxon>Tracheophyta</taxon>
        <taxon>Spermatophyta</taxon>
        <taxon>Magnoliopsida</taxon>
        <taxon>eudicotyledons</taxon>
        <taxon>Gunneridae</taxon>
        <taxon>Pentapetalae</taxon>
        <taxon>asterids</taxon>
        <taxon>lamiids</taxon>
        <taxon>Lamiales</taxon>
        <taxon>Gesneriaceae</taxon>
        <taxon>Didymocarpoideae</taxon>
        <taxon>Trichosporeae</taxon>
        <taxon>Loxocarpinae</taxon>
        <taxon>Dorcoceras</taxon>
    </lineage>
</organism>
<evidence type="ECO:0000313" key="3">
    <source>
        <dbReference type="Proteomes" id="UP000250235"/>
    </source>
</evidence>
<dbReference type="SUPFAM" id="SSF53098">
    <property type="entry name" value="Ribonuclease H-like"/>
    <property type="match status" value="1"/>
</dbReference>
<dbReference type="InterPro" id="IPR041588">
    <property type="entry name" value="Integrase_H2C2"/>
</dbReference>
<dbReference type="Gene3D" id="1.10.340.70">
    <property type="match status" value="1"/>
</dbReference>
<dbReference type="InterPro" id="IPR036397">
    <property type="entry name" value="RNaseH_sf"/>
</dbReference>
<dbReference type="FunFam" id="1.10.340.70:FF:000001">
    <property type="entry name" value="Retrovirus-related Pol polyprotein from transposon gypsy-like Protein"/>
    <property type="match status" value="1"/>
</dbReference>